<evidence type="ECO:0000256" key="1">
    <source>
        <dbReference type="ARBA" id="ARBA00004370"/>
    </source>
</evidence>
<dbReference type="Pfam" id="PF02104">
    <property type="entry name" value="SURF1"/>
    <property type="match status" value="1"/>
</dbReference>
<proteinExistence type="inferred from homology"/>
<dbReference type="PANTHER" id="PTHR23427:SF2">
    <property type="entry name" value="SURFEIT LOCUS PROTEIN 1"/>
    <property type="match status" value="1"/>
</dbReference>
<evidence type="ECO:0000256" key="2">
    <source>
        <dbReference type="ARBA" id="ARBA00022692"/>
    </source>
</evidence>
<dbReference type="InterPro" id="IPR002994">
    <property type="entry name" value="Surf1/Shy1"/>
</dbReference>
<dbReference type="VEuPathDB" id="FungiDB:PYU1_G000680"/>
<dbReference type="EnsemblProtists" id="PYU1_T000680">
    <property type="protein sequence ID" value="PYU1_T000680"/>
    <property type="gene ID" value="PYU1_G000680"/>
</dbReference>
<comment type="subcellular location">
    <subcellularLocation>
        <location evidence="1">Membrane</location>
    </subcellularLocation>
    <subcellularLocation>
        <location evidence="5">Mitochondrion inner membrane</location>
        <topology evidence="5">Multi-pass membrane protein</topology>
    </subcellularLocation>
</comment>
<reference evidence="6" key="3">
    <citation type="submission" date="2015-02" db="UniProtKB">
        <authorList>
            <consortium name="EnsemblProtists"/>
        </authorList>
    </citation>
    <scope>IDENTIFICATION</scope>
    <source>
        <strain evidence="6">DAOM BR144</strain>
    </source>
</reference>
<sequence length="223" mass="25314">MAFFSTITQRYYWKVDLIEERKRELHETVVDLPQDATARSSVDDIEYRQLRVEGKYKPDSTYYLYPRSAPAESTDSVAAVKSGGYLYSLLERDNGHKEGDGEVSIVGVLRHGEEKGKFTPDNDVKNRQFFYLQHEELARVMGVQGDDLPVIVDALVVEGDTAEASLTHPLRKRIANYTEFYMSPEKHAGYAATWYSFSIAAAVMAYLRFKKGKVAAIPGQKRK</sequence>
<accession>K3W6T9</accession>
<evidence type="ECO:0000313" key="7">
    <source>
        <dbReference type="Proteomes" id="UP000019132"/>
    </source>
</evidence>
<comment type="caution">
    <text evidence="5">Lacks conserved residue(s) required for the propagation of feature annotation.</text>
</comment>
<keyword evidence="3 5" id="KW-1133">Transmembrane helix</keyword>
<feature type="transmembrane region" description="Helical" evidence="5">
    <location>
        <begin position="188"/>
        <end position="207"/>
    </location>
</feature>
<reference evidence="7" key="2">
    <citation type="submission" date="2010-04" db="EMBL/GenBank/DDBJ databases">
        <authorList>
            <person name="Buell R."/>
            <person name="Hamilton J."/>
            <person name="Hostetler J."/>
        </authorList>
    </citation>
    <scope>NUCLEOTIDE SEQUENCE [LARGE SCALE GENOMIC DNA]</scope>
    <source>
        <strain evidence="7">DAOM:BR144</strain>
    </source>
</reference>
<dbReference type="InParanoid" id="K3W6T9"/>
<comment type="function">
    <text evidence="5">Probably involved in the biogenesis of the COX complex.</text>
</comment>
<dbReference type="EMBL" id="GL376620">
    <property type="status" value="NOT_ANNOTATED_CDS"/>
    <property type="molecule type" value="Genomic_DNA"/>
</dbReference>
<dbReference type="STRING" id="431595.K3W6T9"/>
<dbReference type="eggNOG" id="KOG1563">
    <property type="taxonomic scope" value="Eukaryota"/>
</dbReference>
<keyword evidence="4 5" id="KW-0472">Membrane</keyword>
<dbReference type="AlphaFoldDB" id="K3W6T9"/>
<dbReference type="InterPro" id="IPR045214">
    <property type="entry name" value="Surf1/Surf4"/>
</dbReference>
<evidence type="ECO:0000256" key="5">
    <source>
        <dbReference type="RuleBase" id="RU363076"/>
    </source>
</evidence>
<keyword evidence="5" id="KW-0496">Mitochondrion</keyword>
<keyword evidence="2 5" id="KW-0812">Transmembrane</keyword>
<dbReference type="PANTHER" id="PTHR23427">
    <property type="entry name" value="SURFEIT LOCUS PROTEIN"/>
    <property type="match status" value="1"/>
</dbReference>
<name>K3W6T9_GLOUD</name>
<reference evidence="7" key="1">
    <citation type="journal article" date="2010" name="Genome Biol.">
        <title>Genome sequence of the necrotrophic plant pathogen Pythium ultimum reveals original pathogenicity mechanisms and effector repertoire.</title>
        <authorList>
            <person name="Levesque C.A."/>
            <person name="Brouwer H."/>
            <person name="Cano L."/>
            <person name="Hamilton J.P."/>
            <person name="Holt C."/>
            <person name="Huitema E."/>
            <person name="Raffaele S."/>
            <person name="Robideau G.P."/>
            <person name="Thines M."/>
            <person name="Win J."/>
            <person name="Zerillo M.M."/>
            <person name="Beakes G.W."/>
            <person name="Boore J.L."/>
            <person name="Busam D."/>
            <person name="Dumas B."/>
            <person name="Ferriera S."/>
            <person name="Fuerstenberg S.I."/>
            <person name="Gachon C.M."/>
            <person name="Gaulin E."/>
            <person name="Govers F."/>
            <person name="Grenville-Briggs L."/>
            <person name="Horner N."/>
            <person name="Hostetler J."/>
            <person name="Jiang R.H."/>
            <person name="Johnson J."/>
            <person name="Krajaejun T."/>
            <person name="Lin H."/>
            <person name="Meijer H.J."/>
            <person name="Moore B."/>
            <person name="Morris P."/>
            <person name="Phuntmart V."/>
            <person name="Puiu D."/>
            <person name="Shetty J."/>
            <person name="Stajich J.E."/>
            <person name="Tripathy S."/>
            <person name="Wawra S."/>
            <person name="van West P."/>
            <person name="Whitty B.R."/>
            <person name="Coutinho P.M."/>
            <person name="Henrissat B."/>
            <person name="Martin F."/>
            <person name="Thomas P.D."/>
            <person name="Tyler B.M."/>
            <person name="De Vries R.P."/>
            <person name="Kamoun S."/>
            <person name="Yandell M."/>
            <person name="Tisserat N."/>
            <person name="Buell C.R."/>
        </authorList>
    </citation>
    <scope>NUCLEOTIDE SEQUENCE</scope>
    <source>
        <strain evidence="7">DAOM:BR144</strain>
    </source>
</reference>
<dbReference type="CDD" id="cd06662">
    <property type="entry name" value="SURF1"/>
    <property type="match status" value="1"/>
</dbReference>
<organism evidence="6 7">
    <name type="scientific">Globisporangium ultimum (strain ATCC 200006 / CBS 805.95 / DAOM BR144)</name>
    <name type="common">Pythium ultimum</name>
    <dbReference type="NCBI Taxonomy" id="431595"/>
    <lineage>
        <taxon>Eukaryota</taxon>
        <taxon>Sar</taxon>
        <taxon>Stramenopiles</taxon>
        <taxon>Oomycota</taxon>
        <taxon>Peronosporomycetes</taxon>
        <taxon>Pythiales</taxon>
        <taxon>Pythiaceae</taxon>
        <taxon>Globisporangium</taxon>
    </lineage>
</organism>
<dbReference type="Proteomes" id="UP000019132">
    <property type="component" value="Unassembled WGS sequence"/>
</dbReference>
<keyword evidence="5" id="KW-0999">Mitochondrion inner membrane</keyword>
<dbReference type="HOGENOM" id="CLU_047737_4_2_1"/>
<protein>
    <recommendedName>
        <fullName evidence="5">SURF1-like protein</fullName>
    </recommendedName>
</protein>
<evidence type="ECO:0000256" key="4">
    <source>
        <dbReference type="ARBA" id="ARBA00023136"/>
    </source>
</evidence>
<evidence type="ECO:0000313" key="6">
    <source>
        <dbReference type="EnsemblProtists" id="PYU1_T000680"/>
    </source>
</evidence>
<keyword evidence="7" id="KW-1185">Reference proteome</keyword>
<dbReference type="PROSITE" id="PS50895">
    <property type="entry name" value="SURF1"/>
    <property type="match status" value="1"/>
</dbReference>
<evidence type="ECO:0000256" key="3">
    <source>
        <dbReference type="ARBA" id="ARBA00022989"/>
    </source>
</evidence>
<dbReference type="GO" id="GO:0005743">
    <property type="term" value="C:mitochondrial inner membrane"/>
    <property type="evidence" value="ECO:0007669"/>
    <property type="project" value="UniProtKB-SubCell"/>
</dbReference>
<comment type="similarity">
    <text evidence="5">Belongs to the SURF1 family.</text>
</comment>